<feature type="transmembrane region" description="Helical" evidence="1">
    <location>
        <begin position="79"/>
        <end position="99"/>
    </location>
</feature>
<evidence type="ECO:0000313" key="2">
    <source>
        <dbReference type="EMBL" id="GCE13695.1"/>
    </source>
</evidence>
<keyword evidence="1" id="KW-1133">Transmembrane helix</keyword>
<proteinExistence type="predicted"/>
<dbReference type="EMBL" id="BIFR01000001">
    <property type="protein sequence ID" value="GCE13695.1"/>
    <property type="molecule type" value="Genomic_DNA"/>
</dbReference>
<dbReference type="Proteomes" id="UP000287352">
    <property type="component" value="Unassembled WGS sequence"/>
</dbReference>
<dbReference type="Pfam" id="PF06170">
    <property type="entry name" value="DUF983"/>
    <property type="match status" value="1"/>
</dbReference>
<name>A0A402A3U1_9CHLR</name>
<evidence type="ECO:0008006" key="4">
    <source>
        <dbReference type="Google" id="ProtNLM"/>
    </source>
</evidence>
<feature type="transmembrane region" description="Helical" evidence="1">
    <location>
        <begin position="54"/>
        <end position="73"/>
    </location>
</feature>
<protein>
    <recommendedName>
        <fullName evidence="4">DUF983 domain-containing protein</fullName>
    </recommendedName>
</protein>
<comment type="caution">
    <text evidence="2">The sequence shown here is derived from an EMBL/GenBank/DDBJ whole genome shotgun (WGS) entry which is preliminary data.</text>
</comment>
<accession>A0A402A3U1</accession>
<dbReference type="InterPro" id="IPR009325">
    <property type="entry name" value="DUF983"/>
</dbReference>
<sequence>MHSFWELLLRGLLLRCPVCGQGKLYCGFFKMNERCPVCNFQFEREEGYFSSAMAINLVLSELIVTAFAIPLAANQAIPILPLLLWGAPFPFILPILFYWHSRSVWMSMDHYLNPIYRHKSSDNPTLPQ</sequence>
<keyword evidence="3" id="KW-1185">Reference proteome</keyword>
<keyword evidence="1" id="KW-0812">Transmembrane</keyword>
<evidence type="ECO:0000313" key="3">
    <source>
        <dbReference type="Proteomes" id="UP000287352"/>
    </source>
</evidence>
<dbReference type="AlphaFoldDB" id="A0A402A3U1"/>
<evidence type="ECO:0000256" key="1">
    <source>
        <dbReference type="SAM" id="Phobius"/>
    </source>
</evidence>
<keyword evidence="1" id="KW-0472">Membrane</keyword>
<dbReference type="RefSeq" id="WP_161975572.1">
    <property type="nucleotide sequence ID" value="NZ_BIFR01000001.1"/>
</dbReference>
<gene>
    <name evidence="2" type="ORF">KTT_35540</name>
</gene>
<organism evidence="2 3">
    <name type="scientific">Tengunoibacter tsumagoiensis</name>
    <dbReference type="NCBI Taxonomy" id="2014871"/>
    <lineage>
        <taxon>Bacteria</taxon>
        <taxon>Bacillati</taxon>
        <taxon>Chloroflexota</taxon>
        <taxon>Ktedonobacteria</taxon>
        <taxon>Ktedonobacterales</taxon>
        <taxon>Dictyobacteraceae</taxon>
        <taxon>Tengunoibacter</taxon>
    </lineage>
</organism>
<reference evidence="3" key="1">
    <citation type="submission" date="2018-12" db="EMBL/GenBank/DDBJ databases">
        <title>Tengunoibacter tsumagoiensis gen. nov., sp. nov., Dictyobacter kobayashii sp. nov., D. alpinus sp. nov., and D. joshuensis sp. nov. and description of Dictyobacteraceae fam. nov. within the order Ktedonobacterales isolated from Tengu-no-mugimeshi.</title>
        <authorList>
            <person name="Wang C.M."/>
            <person name="Zheng Y."/>
            <person name="Sakai Y."/>
            <person name="Toyoda A."/>
            <person name="Minakuchi Y."/>
            <person name="Abe K."/>
            <person name="Yokota A."/>
            <person name="Yabe S."/>
        </authorList>
    </citation>
    <scope>NUCLEOTIDE SEQUENCE [LARGE SCALE GENOMIC DNA]</scope>
    <source>
        <strain evidence="3">Uno3</strain>
    </source>
</reference>